<keyword evidence="3" id="KW-1185">Reference proteome</keyword>
<reference evidence="3" key="1">
    <citation type="journal article" date="2019" name="Int. J. Syst. Evol. Microbiol.">
        <title>The Global Catalogue of Microorganisms (GCM) 10K type strain sequencing project: providing services to taxonomists for standard genome sequencing and annotation.</title>
        <authorList>
            <consortium name="The Broad Institute Genomics Platform"/>
            <consortium name="The Broad Institute Genome Sequencing Center for Infectious Disease"/>
            <person name="Wu L."/>
            <person name="Ma J."/>
        </authorList>
    </citation>
    <scope>NUCLEOTIDE SEQUENCE [LARGE SCALE GENOMIC DNA]</scope>
    <source>
        <strain evidence="3">JCM 9933</strain>
    </source>
</reference>
<organism evidence="2 3">
    <name type="scientific">Craurococcus roseus</name>
    <dbReference type="NCBI Taxonomy" id="77585"/>
    <lineage>
        <taxon>Bacteria</taxon>
        <taxon>Pseudomonadati</taxon>
        <taxon>Pseudomonadota</taxon>
        <taxon>Alphaproteobacteria</taxon>
        <taxon>Acetobacterales</taxon>
        <taxon>Acetobacteraceae</taxon>
        <taxon>Craurococcus</taxon>
    </lineage>
</organism>
<feature type="compositionally biased region" description="Basic and acidic residues" evidence="1">
    <location>
        <begin position="52"/>
        <end position="61"/>
    </location>
</feature>
<evidence type="ECO:0000313" key="2">
    <source>
        <dbReference type="EMBL" id="GAA0571127.1"/>
    </source>
</evidence>
<evidence type="ECO:0000313" key="3">
    <source>
        <dbReference type="Proteomes" id="UP001501588"/>
    </source>
</evidence>
<protein>
    <submittedName>
        <fullName evidence="2">Uncharacterized protein</fullName>
    </submittedName>
</protein>
<dbReference type="Proteomes" id="UP001501588">
    <property type="component" value="Unassembled WGS sequence"/>
</dbReference>
<evidence type="ECO:0000256" key="1">
    <source>
        <dbReference type="SAM" id="MobiDB-lite"/>
    </source>
</evidence>
<name>A0ABP3PNF4_9PROT</name>
<proteinExistence type="predicted"/>
<gene>
    <name evidence="2" type="ORF">GCM10009416_07160</name>
</gene>
<sequence>MADAGSNRADVPHDPDLPHMAGKRARESGGMLSRELKANAATRRHRARRMRERGDGLGAAREEHDAAYLDRHADRFRDPLEAVDGPLAVGNGGEVVAERPCSDPFQELVRQPPDLLAAEATEHRFNLTAGISNAALTLALDTSESIGAGDALERNLAHQMAGAHTVAMVMLAKAHSFAVSAATWAPEGRQQMQSVEAARMAVAAARLLDVSQRAALTLERLRNGGRQVVTVQHVSVGEGGRAVVAGTVGRGVGRK</sequence>
<comment type="caution">
    <text evidence="2">The sequence shown here is derived from an EMBL/GenBank/DDBJ whole genome shotgun (WGS) entry which is preliminary data.</text>
</comment>
<dbReference type="EMBL" id="BAAAFZ010000008">
    <property type="protein sequence ID" value="GAA0571127.1"/>
    <property type="molecule type" value="Genomic_DNA"/>
</dbReference>
<dbReference type="RefSeq" id="WP_343893777.1">
    <property type="nucleotide sequence ID" value="NZ_BAAAFZ010000008.1"/>
</dbReference>
<accession>A0ABP3PNF4</accession>
<feature type="region of interest" description="Disordered" evidence="1">
    <location>
        <begin position="1"/>
        <end position="61"/>
    </location>
</feature>
<feature type="compositionally biased region" description="Basic residues" evidence="1">
    <location>
        <begin position="42"/>
        <end position="51"/>
    </location>
</feature>